<feature type="transmembrane region" description="Helical" evidence="7">
    <location>
        <begin position="71"/>
        <end position="100"/>
    </location>
</feature>
<dbReference type="GO" id="GO:0000041">
    <property type="term" value="P:transition metal ion transport"/>
    <property type="evidence" value="ECO:0007669"/>
    <property type="project" value="InterPro"/>
</dbReference>
<dbReference type="Pfam" id="PF01891">
    <property type="entry name" value="CbiM"/>
    <property type="match status" value="1"/>
</dbReference>
<comment type="subcellular location">
    <subcellularLocation>
        <location evidence="1">Cell membrane</location>
        <topology evidence="1">Multi-pass membrane protein</topology>
    </subcellularLocation>
</comment>
<gene>
    <name evidence="8" type="ORF">HRUBRA_00986</name>
</gene>
<evidence type="ECO:0000256" key="2">
    <source>
        <dbReference type="ARBA" id="ARBA00022448"/>
    </source>
</evidence>
<protein>
    <submittedName>
        <fullName evidence="8">Uncharacterized protein</fullName>
    </submittedName>
</protein>
<sequence length="222" mass="23594">MFLDPSLLNGTALAVAWLLLAAGLLAAGFYTPWRILRLSPARVHLVAGGAVACLLLWLLNIRIVDGLVLHLLGMTTLTLVVGWSLALLAGTAALAAFLLAADLAPGGFPVAWLFTVALPATGSWLLARALYRPRLRNPFFYILGAGFAGGALVVLVDALVALALLSALGLDHWVDTALGVWPLIFLLMFSEGFINGMCIAALAIFHPDAVKTFDDRFYLDDA</sequence>
<feature type="transmembrane region" description="Helical" evidence="7">
    <location>
        <begin position="180"/>
        <end position="205"/>
    </location>
</feature>
<accession>A0A095VSF7</accession>
<organism evidence="8 9">
    <name type="scientific">Pseudohaliea rubra DSM 19751</name>
    <dbReference type="NCBI Taxonomy" id="1265313"/>
    <lineage>
        <taxon>Bacteria</taxon>
        <taxon>Pseudomonadati</taxon>
        <taxon>Pseudomonadota</taxon>
        <taxon>Gammaproteobacteria</taxon>
        <taxon>Cellvibrionales</taxon>
        <taxon>Halieaceae</taxon>
        <taxon>Pseudohaliea</taxon>
    </lineage>
</organism>
<evidence type="ECO:0000256" key="1">
    <source>
        <dbReference type="ARBA" id="ARBA00004651"/>
    </source>
</evidence>
<evidence type="ECO:0000256" key="4">
    <source>
        <dbReference type="ARBA" id="ARBA00022692"/>
    </source>
</evidence>
<keyword evidence="6 7" id="KW-0472">Membrane</keyword>
<evidence type="ECO:0000256" key="3">
    <source>
        <dbReference type="ARBA" id="ARBA00022475"/>
    </source>
</evidence>
<keyword evidence="9" id="KW-1185">Reference proteome</keyword>
<dbReference type="InterPro" id="IPR002751">
    <property type="entry name" value="CbiM/NikMN"/>
</dbReference>
<reference evidence="8 9" key="1">
    <citation type="journal article" date="2014" name="Genome Announc.">
        <title>Genome Sequence of Gammaproteobacterial Pseudohaliea rubra Type Strain DSM 19751, Isolated from Coastal Seawater of the Mediterranean Sea.</title>
        <authorList>
            <person name="Spring S."/>
            <person name="Fiebig A."/>
            <person name="Riedel T."/>
            <person name="Goker M."/>
            <person name="Klenk H.P."/>
        </authorList>
    </citation>
    <scope>NUCLEOTIDE SEQUENCE [LARGE SCALE GENOMIC DNA]</scope>
    <source>
        <strain evidence="8 9">DSM 19751</strain>
    </source>
</reference>
<name>A0A095VSF7_9GAMM</name>
<dbReference type="GO" id="GO:0005886">
    <property type="term" value="C:plasma membrane"/>
    <property type="evidence" value="ECO:0007669"/>
    <property type="project" value="UniProtKB-SubCell"/>
</dbReference>
<dbReference type="STRING" id="1265313.HRUBRA_00986"/>
<feature type="transmembrane region" description="Helical" evidence="7">
    <location>
        <begin position="42"/>
        <end position="59"/>
    </location>
</feature>
<evidence type="ECO:0000313" key="8">
    <source>
        <dbReference type="EMBL" id="KGE04402.1"/>
    </source>
</evidence>
<dbReference type="Proteomes" id="UP000029640">
    <property type="component" value="Unassembled WGS sequence"/>
</dbReference>
<dbReference type="RefSeq" id="WP_052094827.1">
    <property type="nucleotide sequence ID" value="NZ_KN234785.1"/>
</dbReference>
<dbReference type="EMBL" id="AUVB01000027">
    <property type="protein sequence ID" value="KGE04402.1"/>
    <property type="molecule type" value="Genomic_DNA"/>
</dbReference>
<comment type="caution">
    <text evidence="8">The sequence shown here is derived from an EMBL/GenBank/DDBJ whole genome shotgun (WGS) entry which is preliminary data.</text>
</comment>
<dbReference type="eggNOG" id="COG3235">
    <property type="taxonomic scope" value="Bacteria"/>
</dbReference>
<keyword evidence="2" id="KW-0813">Transport</keyword>
<evidence type="ECO:0000313" key="9">
    <source>
        <dbReference type="Proteomes" id="UP000029640"/>
    </source>
</evidence>
<feature type="transmembrane region" description="Helical" evidence="7">
    <location>
        <begin position="106"/>
        <end position="127"/>
    </location>
</feature>
<evidence type="ECO:0000256" key="6">
    <source>
        <dbReference type="ARBA" id="ARBA00023136"/>
    </source>
</evidence>
<feature type="transmembrane region" description="Helical" evidence="7">
    <location>
        <begin position="139"/>
        <end position="168"/>
    </location>
</feature>
<dbReference type="Gene3D" id="1.10.1760.20">
    <property type="match status" value="1"/>
</dbReference>
<keyword evidence="5 7" id="KW-1133">Transmembrane helix</keyword>
<dbReference type="HOGENOM" id="CLU_081268_1_0_6"/>
<dbReference type="AlphaFoldDB" id="A0A095VSF7"/>
<dbReference type="OrthoDB" id="5297929at2"/>
<keyword evidence="4 7" id="KW-0812">Transmembrane</keyword>
<keyword evidence="3" id="KW-1003">Cell membrane</keyword>
<proteinExistence type="predicted"/>
<evidence type="ECO:0000256" key="5">
    <source>
        <dbReference type="ARBA" id="ARBA00022989"/>
    </source>
</evidence>
<evidence type="ECO:0000256" key="7">
    <source>
        <dbReference type="SAM" id="Phobius"/>
    </source>
</evidence>